<dbReference type="Pfam" id="PF06985">
    <property type="entry name" value="HET"/>
    <property type="match status" value="1"/>
</dbReference>
<dbReference type="OrthoDB" id="3486565at2759"/>
<proteinExistence type="predicted"/>
<gene>
    <name evidence="2" type="ORF">EJ04DRAFT_504967</name>
</gene>
<dbReference type="PANTHER" id="PTHR33112:SF10">
    <property type="entry name" value="TOL"/>
    <property type="match status" value="1"/>
</dbReference>
<keyword evidence="3" id="KW-1185">Reference proteome</keyword>
<comment type="caution">
    <text evidence="2">The sequence shown here is derived from an EMBL/GenBank/DDBJ whole genome shotgun (WGS) entry which is preliminary data.</text>
</comment>
<dbReference type="AlphaFoldDB" id="A0A9P4QLJ8"/>
<dbReference type="Proteomes" id="UP000799444">
    <property type="component" value="Unassembled WGS sequence"/>
</dbReference>
<name>A0A9P4QLJ8_9PLEO</name>
<protein>
    <submittedName>
        <fullName evidence="2">HET-domain-containing protein</fullName>
    </submittedName>
</protein>
<organism evidence="2 3">
    <name type="scientific">Polyplosphaeria fusca</name>
    <dbReference type="NCBI Taxonomy" id="682080"/>
    <lineage>
        <taxon>Eukaryota</taxon>
        <taxon>Fungi</taxon>
        <taxon>Dikarya</taxon>
        <taxon>Ascomycota</taxon>
        <taxon>Pezizomycotina</taxon>
        <taxon>Dothideomycetes</taxon>
        <taxon>Pleosporomycetidae</taxon>
        <taxon>Pleosporales</taxon>
        <taxon>Tetraplosphaeriaceae</taxon>
        <taxon>Polyplosphaeria</taxon>
    </lineage>
</organism>
<evidence type="ECO:0000313" key="2">
    <source>
        <dbReference type="EMBL" id="KAF2727915.1"/>
    </source>
</evidence>
<accession>A0A9P4QLJ8</accession>
<dbReference type="InterPro" id="IPR010730">
    <property type="entry name" value="HET"/>
</dbReference>
<sequence length="289" mass="32457">MKSCKETHEHCNALEDSLKTSCPTRLLEISQTIPRLVCPPAGAHLAYTALSHCWGGGLPIKTISSNFLDHQAGIDMSSLPQTYRDAITVSRRLGIDYIWIDSLCIIQDDAEDWAREASRMASVYEGAQITVVAAWGRDGSSGCFHHPKPTLVIEAFEKNNQSTSGTVTTKRLFLRPRPDTRFLKRSHLSTRAWTFQEVSLSRRVVVFSDDQLYWQCTTLLESEDKLVSANHLEGINNALPSLGLTIRQAELPTWDLYYEWGMACDAYARRQLTFPKDKFAALAGVTQVF</sequence>
<evidence type="ECO:0000313" key="3">
    <source>
        <dbReference type="Proteomes" id="UP000799444"/>
    </source>
</evidence>
<dbReference type="PANTHER" id="PTHR33112">
    <property type="entry name" value="DOMAIN PROTEIN, PUTATIVE-RELATED"/>
    <property type="match status" value="1"/>
</dbReference>
<dbReference type="EMBL" id="ML996305">
    <property type="protein sequence ID" value="KAF2727915.1"/>
    <property type="molecule type" value="Genomic_DNA"/>
</dbReference>
<reference evidence="2" key="1">
    <citation type="journal article" date="2020" name="Stud. Mycol.">
        <title>101 Dothideomycetes genomes: a test case for predicting lifestyles and emergence of pathogens.</title>
        <authorList>
            <person name="Haridas S."/>
            <person name="Albert R."/>
            <person name="Binder M."/>
            <person name="Bloem J."/>
            <person name="Labutti K."/>
            <person name="Salamov A."/>
            <person name="Andreopoulos B."/>
            <person name="Baker S."/>
            <person name="Barry K."/>
            <person name="Bills G."/>
            <person name="Bluhm B."/>
            <person name="Cannon C."/>
            <person name="Castanera R."/>
            <person name="Culley D."/>
            <person name="Daum C."/>
            <person name="Ezra D."/>
            <person name="Gonzalez J."/>
            <person name="Henrissat B."/>
            <person name="Kuo A."/>
            <person name="Liang C."/>
            <person name="Lipzen A."/>
            <person name="Lutzoni F."/>
            <person name="Magnuson J."/>
            <person name="Mondo S."/>
            <person name="Nolan M."/>
            <person name="Ohm R."/>
            <person name="Pangilinan J."/>
            <person name="Park H.-J."/>
            <person name="Ramirez L."/>
            <person name="Alfaro M."/>
            <person name="Sun H."/>
            <person name="Tritt A."/>
            <person name="Yoshinaga Y."/>
            <person name="Zwiers L.-H."/>
            <person name="Turgeon B."/>
            <person name="Goodwin S."/>
            <person name="Spatafora J."/>
            <person name="Crous P."/>
            <person name="Grigoriev I."/>
        </authorList>
    </citation>
    <scope>NUCLEOTIDE SEQUENCE</scope>
    <source>
        <strain evidence="2">CBS 125425</strain>
    </source>
</reference>
<feature type="domain" description="Heterokaryon incompatibility" evidence="1">
    <location>
        <begin position="47"/>
        <end position="197"/>
    </location>
</feature>
<feature type="non-terminal residue" evidence="2">
    <location>
        <position position="289"/>
    </location>
</feature>
<evidence type="ECO:0000259" key="1">
    <source>
        <dbReference type="Pfam" id="PF06985"/>
    </source>
</evidence>